<name>A0A9Q1A0A6_SALPP</name>
<feature type="region of interest" description="Disordered" evidence="1">
    <location>
        <begin position="14"/>
        <end position="41"/>
    </location>
</feature>
<reference evidence="2" key="2">
    <citation type="journal article" date="2023" name="Int. J. Mol. Sci.">
        <title>De Novo Assembly and Annotation of 11 Diverse Shrub Willow (Salix) Genomes Reveals Novel Gene Organization in Sex-Linked Regions.</title>
        <authorList>
            <person name="Hyden B."/>
            <person name="Feng K."/>
            <person name="Yates T.B."/>
            <person name="Jawdy S."/>
            <person name="Cereghino C."/>
            <person name="Smart L.B."/>
            <person name="Muchero W."/>
        </authorList>
    </citation>
    <scope>NUCLEOTIDE SEQUENCE</scope>
    <source>
        <tissue evidence="2">Shoot tip</tissue>
    </source>
</reference>
<gene>
    <name evidence="2" type="ORF">OIU79_026421</name>
</gene>
<evidence type="ECO:0000313" key="2">
    <source>
        <dbReference type="EMBL" id="KAJ6753585.1"/>
    </source>
</evidence>
<reference evidence="2" key="1">
    <citation type="submission" date="2022-11" db="EMBL/GenBank/DDBJ databases">
        <authorList>
            <person name="Hyden B.L."/>
            <person name="Feng K."/>
            <person name="Yates T."/>
            <person name="Jawdy S."/>
            <person name="Smart L.B."/>
            <person name="Muchero W."/>
        </authorList>
    </citation>
    <scope>NUCLEOTIDE SEQUENCE</scope>
    <source>
        <tissue evidence="2">Shoot tip</tissue>
    </source>
</reference>
<dbReference type="Proteomes" id="UP001151532">
    <property type="component" value="Chromosome 16"/>
</dbReference>
<proteinExistence type="predicted"/>
<accession>A0A9Q1A0A6</accession>
<protein>
    <submittedName>
        <fullName evidence="2">Uncharacterized protein</fullName>
    </submittedName>
</protein>
<sequence length="78" mass="8977">MVLESMPRTPFVRGLNRWPQRSDIPFSPNKNGRSAHRRPDLRVQGSFQITKSKQTQLADLGYMALHLLVRKLVCVFIA</sequence>
<organism evidence="2 3">
    <name type="scientific">Salix purpurea</name>
    <name type="common">Purple osier willow</name>
    <dbReference type="NCBI Taxonomy" id="77065"/>
    <lineage>
        <taxon>Eukaryota</taxon>
        <taxon>Viridiplantae</taxon>
        <taxon>Streptophyta</taxon>
        <taxon>Embryophyta</taxon>
        <taxon>Tracheophyta</taxon>
        <taxon>Spermatophyta</taxon>
        <taxon>Magnoliopsida</taxon>
        <taxon>eudicotyledons</taxon>
        <taxon>Gunneridae</taxon>
        <taxon>Pentapetalae</taxon>
        <taxon>rosids</taxon>
        <taxon>fabids</taxon>
        <taxon>Malpighiales</taxon>
        <taxon>Salicaceae</taxon>
        <taxon>Saliceae</taxon>
        <taxon>Salix</taxon>
    </lineage>
</organism>
<dbReference type="EMBL" id="JAPFFK010000007">
    <property type="protein sequence ID" value="KAJ6753585.1"/>
    <property type="molecule type" value="Genomic_DNA"/>
</dbReference>
<evidence type="ECO:0000313" key="3">
    <source>
        <dbReference type="Proteomes" id="UP001151532"/>
    </source>
</evidence>
<keyword evidence="3" id="KW-1185">Reference proteome</keyword>
<comment type="caution">
    <text evidence="2">The sequence shown here is derived from an EMBL/GenBank/DDBJ whole genome shotgun (WGS) entry which is preliminary data.</text>
</comment>
<dbReference type="AlphaFoldDB" id="A0A9Q1A0A6"/>
<evidence type="ECO:0000256" key="1">
    <source>
        <dbReference type="SAM" id="MobiDB-lite"/>
    </source>
</evidence>